<keyword evidence="1" id="KW-0732">Signal</keyword>
<sequence>MKKFVAVLLSLYAFTANAAIIELDFSGPFTNYSNQFLKGTVEAQNDGKTLNMFGNNWVAFEGVYNINVDTILMVTFSSSQLGELHGFGFDNDTVFDNQKDYIEGANRYFQFAGSQTFGVQDYNTYKVAGNTETFIVEVGKFLTGTFSQLVFINDLDNSSANAQSSFNIATTDTSFAEVSEPGVFSLMLMAFALVFGSRSTKLR</sequence>
<gene>
    <name evidence="2" type="ORF">I633_08410</name>
</gene>
<organism evidence="2 3">
    <name type="scientific">Alteromonas mediterranea 615</name>
    <dbReference type="NCBI Taxonomy" id="1300253"/>
    <lineage>
        <taxon>Bacteria</taxon>
        <taxon>Pseudomonadati</taxon>
        <taxon>Pseudomonadota</taxon>
        <taxon>Gammaproteobacteria</taxon>
        <taxon>Alteromonadales</taxon>
        <taxon>Alteromonadaceae</taxon>
        <taxon>Alteromonas/Salinimonas group</taxon>
        <taxon>Alteromonas</taxon>
    </lineage>
</organism>
<evidence type="ECO:0000313" key="2">
    <source>
        <dbReference type="EMBL" id="AGP77744.1"/>
    </source>
</evidence>
<dbReference type="PATRIC" id="fig|1300253.3.peg.1749"/>
<dbReference type="BioCyc" id="AMAC1300253:G12YX-1350-MONOMER"/>
<evidence type="ECO:0000256" key="1">
    <source>
        <dbReference type="SAM" id="SignalP"/>
    </source>
</evidence>
<name>S5AEF4_9ALTE</name>
<evidence type="ECO:0008006" key="4">
    <source>
        <dbReference type="Google" id="ProtNLM"/>
    </source>
</evidence>
<feature type="signal peptide" evidence="1">
    <location>
        <begin position="1"/>
        <end position="18"/>
    </location>
</feature>
<dbReference type="Proteomes" id="UP000014909">
    <property type="component" value="Chromosome"/>
</dbReference>
<dbReference type="HOGENOM" id="CLU_1346591_0_0_6"/>
<protein>
    <recommendedName>
        <fullName evidence="4">PEP-CTERM protein-sorting domain-containing protein</fullName>
    </recommendedName>
</protein>
<reference evidence="2 3" key="1">
    <citation type="journal article" date="2013" name="Genome Biol. Evol.">
        <title>Genomic Diversity of "Deep Ecotype" Alteromonas macleodii Isolates: Evidence for Pan-Mediterranean Clonal Frames.</title>
        <authorList>
            <person name="Lopez-Perez M."/>
            <person name="Gonzaga A."/>
            <person name="Rodriguez-Valera F."/>
        </authorList>
    </citation>
    <scope>NUCLEOTIDE SEQUENCE [LARGE SCALE GENOMIC DNA]</scope>
    <source>
        <strain evidence="3">'English Channel 615'</strain>
    </source>
</reference>
<dbReference type="AlphaFoldDB" id="S5AEF4"/>
<dbReference type="EMBL" id="CP004846">
    <property type="protein sequence ID" value="AGP77744.1"/>
    <property type="molecule type" value="Genomic_DNA"/>
</dbReference>
<feature type="chain" id="PRO_5004527173" description="PEP-CTERM protein-sorting domain-containing protein" evidence="1">
    <location>
        <begin position="19"/>
        <end position="203"/>
    </location>
</feature>
<evidence type="ECO:0000313" key="3">
    <source>
        <dbReference type="Proteomes" id="UP000014909"/>
    </source>
</evidence>
<dbReference type="KEGG" id="amh:I633_08410"/>
<accession>S5AEF4</accession>
<proteinExistence type="predicted"/>